<dbReference type="InterPro" id="IPR036020">
    <property type="entry name" value="WW_dom_sf"/>
</dbReference>
<dbReference type="EMBL" id="BRXX01000040">
    <property type="protein sequence ID" value="GMH84633.1"/>
    <property type="molecule type" value="Genomic_DNA"/>
</dbReference>
<reference evidence="4" key="1">
    <citation type="journal article" date="2023" name="Commun. Biol.">
        <title>Genome analysis of Parmales, the sister group of diatoms, reveals the evolutionary specialization of diatoms from phago-mixotrophs to photoautotrophs.</title>
        <authorList>
            <person name="Ban H."/>
            <person name="Sato S."/>
            <person name="Yoshikawa S."/>
            <person name="Yamada K."/>
            <person name="Nakamura Y."/>
            <person name="Ichinomiya M."/>
            <person name="Sato N."/>
            <person name="Blanc-Mathieu R."/>
            <person name="Endo H."/>
            <person name="Kuwata A."/>
            <person name="Ogata H."/>
        </authorList>
    </citation>
    <scope>NUCLEOTIDE SEQUENCE [LARGE SCALE GENOMIC DNA]</scope>
    <source>
        <strain evidence="4">NIES 3699</strain>
    </source>
</reference>
<dbReference type="CDD" id="cd00201">
    <property type="entry name" value="WW"/>
    <property type="match status" value="1"/>
</dbReference>
<sequence>MTTTAAPEKGKKNHGKSHIARAGAATPQQNILGRSPPPPPPPTPTPTPPPKPDPWISATDANGKLYYINRETNETVWERP</sequence>
<dbReference type="Gene3D" id="2.20.70.10">
    <property type="match status" value="1"/>
</dbReference>
<keyword evidence="4" id="KW-1185">Reference proteome</keyword>
<evidence type="ECO:0000313" key="3">
    <source>
        <dbReference type="EMBL" id="GMH84633.1"/>
    </source>
</evidence>
<feature type="compositionally biased region" description="Basic and acidic residues" evidence="1">
    <location>
        <begin position="71"/>
        <end position="80"/>
    </location>
</feature>
<dbReference type="InterPro" id="IPR001202">
    <property type="entry name" value="WW_dom"/>
</dbReference>
<evidence type="ECO:0000256" key="1">
    <source>
        <dbReference type="SAM" id="MobiDB-lite"/>
    </source>
</evidence>
<dbReference type="SUPFAM" id="SSF51045">
    <property type="entry name" value="WW domain"/>
    <property type="match status" value="1"/>
</dbReference>
<dbReference type="Pfam" id="PF00397">
    <property type="entry name" value="WW"/>
    <property type="match status" value="1"/>
</dbReference>
<evidence type="ECO:0000313" key="4">
    <source>
        <dbReference type="Proteomes" id="UP001165160"/>
    </source>
</evidence>
<proteinExistence type="predicted"/>
<gene>
    <name evidence="3" type="ORF">TrVE_jg5586</name>
</gene>
<accession>A0A9W7EMI4</accession>
<dbReference type="AlphaFoldDB" id="A0A9W7EMI4"/>
<organism evidence="3 4">
    <name type="scientific">Triparma verrucosa</name>
    <dbReference type="NCBI Taxonomy" id="1606542"/>
    <lineage>
        <taxon>Eukaryota</taxon>
        <taxon>Sar</taxon>
        <taxon>Stramenopiles</taxon>
        <taxon>Ochrophyta</taxon>
        <taxon>Bolidophyceae</taxon>
        <taxon>Parmales</taxon>
        <taxon>Triparmaceae</taxon>
        <taxon>Triparma</taxon>
    </lineage>
</organism>
<feature type="domain" description="WW" evidence="2">
    <location>
        <begin position="49"/>
        <end position="80"/>
    </location>
</feature>
<name>A0A9W7EMI4_9STRA</name>
<protein>
    <recommendedName>
        <fullName evidence="2">WW domain-containing protein</fullName>
    </recommendedName>
</protein>
<dbReference type="Proteomes" id="UP001165160">
    <property type="component" value="Unassembled WGS sequence"/>
</dbReference>
<feature type="region of interest" description="Disordered" evidence="1">
    <location>
        <begin position="1"/>
        <end position="80"/>
    </location>
</feature>
<comment type="caution">
    <text evidence="3">The sequence shown here is derived from an EMBL/GenBank/DDBJ whole genome shotgun (WGS) entry which is preliminary data.</text>
</comment>
<feature type="compositionally biased region" description="Pro residues" evidence="1">
    <location>
        <begin position="35"/>
        <end position="53"/>
    </location>
</feature>
<evidence type="ECO:0000259" key="2">
    <source>
        <dbReference type="PROSITE" id="PS50020"/>
    </source>
</evidence>
<dbReference type="PROSITE" id="PS50020">
    <property type="entry name" value="WW_DOMAIN_2"/>
    <property type="match status" value="1"/>
</dbReference>
<dbReference type="SMART" id="SM00456">
    <property type="entry name" value="WW"/>
    <property type="match status" value="1"/>
</dbReference>